<evidence type="ECO:0000313" key="1">
    <source>
        <dbReference type="EMBL" id="KAI3740606.1"/>
    </source>
</evidence>
<reference evidence="2" key="1">
    <citation type="journal article" date="2022" name="Mol. Ecol. Resour.">
        <title>The genomes of chicory, endive, great burdock and yacon provide insights into Asteraceae palaeo-polyploidization history and plant inulin production.</title>
        <authorList>
            <person name="Fan W."/>
            <person name="Wang S."/>
            <person name="Wang H."/>
            <person name="Wang A."/>
            <person name="Jiang F."/>
            <person name="Liu H."/>
            <person name="Zhao H."/>
            <person name="Xu D."/>
            <person name="Zhang Y."/>
        </authorList>
    </citation>
    <scope>NUCLEOTIDE SEQUENCE [LARGE SCALE GENOMIC DNA]</scope>
    <source>
        <strain evidence="2">cv. Punajuju</strain>
    </source>
</reference>
<accession>A0ACB9D2I4</accession>
<protein>
    <submittedName>
        <fullName evidence="1">Uncharacterized protein</fullName>
    </submittedName>
</protein>
<sequence>MAGTNIEGGGDSPGCFMDVNVPDPCKVPLPDSPNQPIEPNLNLGRPNMELNNPGPPQIIETDVNENLRRNFGNSSKRRKLNKCPRPTDSVNINPRNLAGDFDLNVSASNQCASSTRKECSSSASIEVDKIIEIGNRVGFRIDDGSLDMVGAVLCKLPSGEGADNGSK</sequence>
<dbReference type="EMBL" id="CM042013">
    <property type="protein sequence ID" value="KAI3740606.1"/>
    <property type="molecule type" value="Genomic_DNA"/>
</dbReference>
<keyword evidence="2" id="KW-1185">Reference proteome</keyword>
<reference evidence="1 2" key="2">
    <citation type="journal article" date="2022" name="Mol. Ecol. Resour.">
        <title>The genomes of chicory, endive, great burdock and yacon provide insights into Asteraceae paleo-polyploidization history and plant inulin production.</title>
        <authorList>
            <person name="Fan W."/>
            <person name="Wang S."/>
            <person name="Wang H."/>
            <person name="Wang A."/>
            <person name="Jiang F."/>
            <person name="Liu H."/>
            <person name="Zhao H."/>
            <person name="Xu D."/>
            <person name="Zhang Y."/>
        </authorList>
    </citation>
    <scope>NUCLEOTIDE SEQUENCE [LARGE SCALE GENOMIC DNA]</scope>
    <source>
        <strain evidence="2">cv. Punajuju</strain>
        <tissue evidence="1">Leaves</tissue>
    </source>
</reference>
<organism evidence="1 2">
    <name type="scientific">Cichorium intybus</name>
    <name type="common">Chicory</name>
    <dbReference type="NCBI Taxonomy" id="13427"/>
    <lineage>
        <taxon>Eukaryota</taxon>
        <taxon>Viridiplantae</taxon>
        <taxon>Streptophyta</taxon>
        <taxon>Embryophyta</taxon>
        <taxon>Tracheophyta</taxon>
        <taxon>Spermatophyta</taxon>
        <taxon>Magnoliopsida</taxon>
        <taxon>eudicotyledons</taxon>
        <taxon>Gunneridae</taxon>
        <taxon>Pentapetalae</taxon>
        <taxon>asterids</taxon>
        <taxon>campanulids</taxon>
        <taxon>Asterales</taxon>
        <taxon>Asteraceae</taxon>
        <taxon>Cichorioideae</taxon>
        <taxon>Cichorieae</taxon>
        <taxon>Cichoriinae</taxon>
        <taxon>Cichorium</taxon>
    </lineage>
</organism>
<comment type="caution">
    <text evidence="1">The sequence shown here is derived from an EMBL/GenBank/DDBJ whole genome shotgun (WGS) entry which is preliminary data.</text>
</comment>
<name>A0ACB9D2I4_CICIN</name>
<dbReference type="Proteomes" id="UP001055811">
    <property type="component" value="Linkage Group LG05"/>
</dbReference>
<gene>
    <name evidence="1" type="ORF">L2E82_31074</name>
</gene>
<proteinExistence type="predicted"/>
<evidence type="ECO:0000313" key="2">
    <source>
        <dbReference type="Proteomes" id="UP001055811"/>
    </source>
</evidence>